<protein>
    <submittedName>
        <fullName evidence="1">Uncharacterized protein</fullName>
    </submittedName>
</protein>
<organism evidence="1">
    <name type="scientific">marine metagenome</name>
    <dbReference type="NCBI Taxonomy" id="408172"/>
    <lineage>
        <taxon>unclassified sequences</taxon>
        <taxon>metagenomes</taxon>
        <taxon>ecological metagenomes</taxon>
    </lineage>
</organism>
<dbReference type="Gene3D" id="2.60.120.260">
    <property type="entry name" value="Galactose-binding domain-like"/>
    <property type="match status" value="1"/>
</dbReference>
<dbReference type="PROSITE" id="PS51257">
    <property type="entry name" value="PROKAR_LIPOPROTEIN"/>
    <property type="match status" value="1"/>
</dbReference>
<sequence>MPRILSCLFLIHFTLGCTAVQSITPTSPKAFRNAHPVKAMPDGNLLVEAEEFQVTKGDWSAKRWGENYYAATFANSFLSRKAFLGADEQTEGEATIQVRIPKAGRYLVLVRYEAAYRFETQFRVRVEQKGRRVLDRLYGARKNLKIWAFSQKLKTELAWSWGASENIVWEGHDAFADLKPGVVTITLIASKQPNPGARRNIDCLLLTTDEEQVKM</sequence>
<feature type="non-terminal residue" evidence="1">
    <location>
        <position position="215"/>
    </location>
</feature>
<dbReference type="EMBL" id="UINC01205424">
    <property type="protein sequence ID" value="SVE26594.1"/>
    <property type="molecule type" value="Genomic_DNA"/>
</dbReference>
<gene>
    <name evidence="1" type="ORF">METZ01_LOCUS479448</name>
</gene>
<name>A0A383C333_9ZZZZ</name>
<accession>A0A383C333</accession>
<dbReference type="AlphaFoldDB" id="A0A383C333"/>
<proteinExistence type="predicted"/>
<evidence type="ECO:0000313" key="1">
    <source>
        <dbReference type="EMBL" id="SVE26594.1"/>
    </source>
</evidence>
<reference evidence="1" key="1">
    <citation type="submission" date="2018-05" db="EMBL/GenBank/DDBJ databases">
        <authorList>
            <person name="Lanie J.A."/>
            <person name="Ng W.-L."/>
            <person name="Kazmierczak K.M."/>
            <person name="Andrzejewski T.M."/>
            <person name="Davidsen T.M."/>
            <person name="Wayne K.J."/>
            <person name="Tettelin H."/>
            <person name="Glass J.I."/>
            <person name="Rusch D."/>
            <person name="Podicherti R."/>
            <person name="Tsui H.-C.T."/>
            <person name="Winkler M.E."/>
        </authorList>
    </citation>
    <scope>NUCLEOTIDE SEQUENCE</scope>
</reference>